<dbReference type="Pfam" id="PF01032">
    <property type="entry name" value="FecCD"/>
    <property type="match status" value="1"/>
</dbReference>
<evidence type="ECO:0000256" key="3">
    <source>
        <dbReference type="ARBA" id="ARBA00022448"/>
    </source>
</evidence>
<comment type="subcellular location">
    <subcellularLocation>
        <location evidence="1">Cell membrane</location>
        <topology evidence="1">Multi-pass membrane protein</topology>
    </subcellularLocation>
</comment>
<dbReference type="EMBL" id="CP033464">
    <property type="protein sequence ID" value="QDX93001.1"/>
    <property type="molecule type" value="Genomic_DNA"/>
</dbReference>
<dbReference type="FunFam" id="1.10.3470.10:FF:000001">
    <property type="entry name" value="Vitamin B12 ABC transporter permease BtuC"/>
    <property type="match status" value="1"/>
</dbReference>
<dbReference type="SUPFAM" id="SSF81345">
    <property type="entry name" value="ABC transporter involved in vitamin B12 uptake, BtuC"/>
    <property type="match status" value="1"/>
</dbReference>
<dbReference type="Gene3D" id="1.10.3470.10">
    <property type="entry name" value="ABC transporter involved in vitamin B12 uptake, BtuC"/>
    <property type="match status" value="1"/>
</dbReference>
<feature type="transmembrane region" description="Helical" evidence="8">
    <location>
        <begin position="171"/>
        <end position="191"/>
    </location>
</feature>
<feature type="transmembrane region" description="Helical" evidence="8">
    <location>
        <begin position="258"/>
        <end position="285"/>
    </location>
</feature>
<evidence type="ECO:0000256" key="1">
    <source>
        <dbReference type="ARBA" id="ARBA00004651"/>
    </source>
</evidence>
<feature type="transmembrane region" description="Helical" evidence="8">
    <location>
        <begin position="110"/>
        <end position="130"/>
    </location>
</feature>
<evidence type="ECO:0000313" key="10">
    <source>
        <dbReference type="Proteomes" id="UP000319432"/>
    </source>
</evidence>
<reference evidence="9 10" key="1">
    <citation type="submission" date="2018-11" db="EMBL/GenBank/DDBJ databases">
        <title>Phylogenetic determinants of toxin gene distribution in genomes of Brevibacillus laterosporus.</title>
        <authorList>
            <person name="Glare T.R."/>
            <person name="Durrant A."/>
            <person name="Berry C."/>
            <person name="Palma L."/>
            <person name="Ormskirk M."/>
            <person name="Cox M.O."/>
        </authorList>
    </citation>
    <scope>NUCLEOTIDE SEQUENCE [LARGE SCALE GENOMIC DNA]</scope>
    <source>
        <strain evidence="9 10">1821L</strain>
    </source>
</reference>
<keyword evidence="3" id="KW-0813">Transport</keyword>
<dbReference type="Proteomes" id="UP000319432">
    <property type="component" value="Chromosome"/>
</dbReference>
<dbReference type="CDD" id="cd06550">
    <property type="entry name" value="TM_ABC_iron-siderophores_like"/>
    <property type="match status" value="1"/>
</dbReference>
<evidence type="ECO:0000256" key="4">
    <source>
        <dbReference type="ARBA" id="ARBA00022475"/>
    </source>
</evidence>
<evidence type="ECO:0000256" key="5">
    <source>
        <dbReference type="ARBA" id="ARBA00022692"/>
    </source>
</evidence>
<feature type="transmembrane region" description="Helical" evidence="8">
    <location>
        <begin position="297"/>
        <end position="316"/>
    </location>
</feature>
<feature type="transmembrane region" description="Helical" evidence="8">
    <location>
        <begin position="328"/>
        <end position="347"/>
    </location>
</feature>
<keyword evidence="7 8" id="KW-0472">Membrane</keyword>
<dbReference type="GO" id="GO:0005886">
    <property type="term" value="C:plasma membrane"/>
    <property type="evidence" value="ECO:0007669"/>
    <property type="project" value="UniProtKB-SubCell"/>
</dbReference>
<keyword evidence="6 8" id="KW-1133">Transmembrane helix</keyword>
<dbReference type="AlphaFoldDB" id="A0A518V7L6"/>
<sequence>MSTNNAYGQMIGTKGMTAGAVGMMLLLLSVVASLAIGSVMLPMGEITRILLHQLPGVNSLIPVTWDESSTQIMLNVRLPRVILALLVGASLGIAGAAFQGVLRNPLADPYTLGVSSGASVGAAILIYFGLQYTWLGQWTVPLTAFVTGVCTLVIVLQMARENGKIPIETLILSGVVMQAFLGSIVSFLVAMSKQTINEILFWVMGSLALRGWSFTGVLLPYFVVGLLVLFAYARPLNMLALGERQAGHLGLHVERTKWIVLLTATLVTAAAVSVSGVIGFVGLVVPHLLRMIIGADYRLLIPMSAIGGAIYVLWADTIARTLLAPTEIPLGVVTAFIGAPFFAMLLIRNKRKRRGDDADEEQGTPSKVSK</sequence>
<proteinExistence type="inferred from homology"/>
<comment type="similarity">
    <text evidence="2">Belongs to the binding-protein-dependent transport system permease family. FecCD subfamily.</text>
</comment>
<dbReference type="PANTHER" id="PTHR30472:SF25">
    <property type="entry name" value="ABC TRANSPORTER PERMEASE PROTEIN MJ0876-RELATED"/>
    <property type="match status" value="1"/>
</dbReference>
<name>A0A518V7L6_BRELA</name>
<evidence type="ECO:0000313" key="9">
    <source>
        <dbReference type="EMBL" id="QDX93001.1"/>
    </source>
</evidence>
<accession>A0A518V7L6</accession>
<dbReference type="InterPro" id="IPR000522">
    <property type="entry name" value="ABC_transptr_permease_BtuC"/>
</dbReference>
<feature type="transmembrane region" description="Helical" evidence="8">
    <location>
        <begin position="20"/>
        <end position="41"/>
    </location>
</feature>
<dbReference type="GO" id="GO:0033214">
    <property type="term" value="P:siderophore-iron import into cell"/>
    <property type="evidence" value="ECO:0007669"/>
    <property type="project" value="TreeGrafter"/>
</dbReference>
<evidence type="ECO:0000256" key="6">
    <source>
        <dbReference type="ARBA" id="ARBA00022989"/>
    </source>
</evidence>
<keyword evidence="5 8" id="KW-0812">Transmembrane</keyword>
<keyword evidence="10" id="KW-1185">Reference proteome</keyword>
<keyword evidence="4" id="KW-1003">Cell membrane</keyword>
<dbReference type="PANTHER" id="PTHR30472">
    <property type="entry name" value="FERRIC ENTEROBACTIN TRANSPORT SYSTEM PERMEASE PROTEIN"/>
    <property type="match status" value="1"/>
</dbReference>
<feature type="transmembrane region" description="Helical" evidence="8">
    <location>
        <begin position="81"/>
        <end position="98"/>
    </location>
</feature>
<dbReference type="OrthoDB" id="9811721at2"/>
<evidence type="ECO:0000256" key="7">
    <source>
        <dbReference type="ARBA" id="ARBA00023136"/>
    </source>
</evidence>
<protein>
    <submittedName>
        <fullName evidence="9">Iron ABC transporter permease</fullName>
    </submittedName>
</protein>
<dbReference type="GO" id="GO:0022857">
    <property type="term" value="F:transmembrane transporter activity"/>
    <property type="evidence" value="ECO:0007669"/>
    <property type="project" value="InterPro"/>
</dbReference>
<organism evidence="9 10">
    <name type="scientific">Brevibacillus laterosporus</name>
    <name type="common">Bacillus laterosporus</name>
    <dbReference type="NCBI Taxonomy" id="1465"/>
    <lineage>
        <taxon>Bacteria</taxon>
        <taxon>Bacillati</taxon>
        <taxon>Bacillota</taxon>
        <taxon>Bacilli</taxon>
        <taxon>Bacillales</taxon>
        <taxon>Paenibacillaceae</taxon>
        <taxon>Brevibacillus</taxon>
    </lineage>
</organism>
<feature type="transmembrane region" description="Helical" evidence="8">
    <location>
        <begin position="212"/>
        <end position="233"/>
    </location>
</feature>
<feature type="transmembrane region" description="Helical" evidence="8">
    <location>
        <begin position="142"/>
        <end position="159"/>
    </location>
</feature>
<dbReference type="InterPro" id="IPR037294">
    <property type="entry name" value="ABC_BtuC-like"/>
</dbReference>
<gene>
    <name evidence="9" type="ORF">EEL30_12235</name>
</gene>
<evidence type="ECO:0000256" key="8">
    <source>
        <dbReference type="SAM" id="Phobius"/>
    </source>
</evidence>
<evidence type="ECO:0000256" key="2">
    <source>
        <dbReference type="ARBA" id="ARBA00007935"/>
    </source>
</evidence>